<gene>
    <name evidence="1" type="ORF">PsorP6_010307</name>
</gene>
<sequence length="262" mass="29987">MKVSLETVVNYEQVKQQIRERLVELRDRPHRKEEPLIYHLDVAVMYPNIILTNRLQPCAIVNEADCATCAFNTECGQAAVKRREDSCQREMDWVWRGDFYPATRPEYYSIKTQREYESFPLGGVRLQLSLELFEPEAASESNAMLDVDDKGEREELRLEYWDSPMTGTSLSFRMDRLSCDLVDKSMEPVDCVFRVGVDTTKYREGGGAGARAAPLNERVAGKLAVWAPTLPIATLLLVIVSSVYSFFATKSRHRHTQARPRD</sequence>
<dbReference type="EMBL" id="CM047585">
    <property type="protein sequence ID" value="KAI9910680.1"/>
    <property type="molecule type" value="Genomic_DNA"/>
</dbReference>
<protein>
    <submittedName>
        <fullName evidence="1">Uncharacterized protein</fullName>
    </submittedName>
</protein>
<name>A0ACC0VWE4_9STRA</name>
<accession>A0ACC0VWE4</accession>
<organism evidence="1 2">
    <name type="scientific">Peronosclerospora sorghi</name>
    <dbReference type="NCBI Taxonomy" id="230839"/>
    <lineage>
        <taxon>Eukaryota</taxon>
        <taxon>Sar</taxon>
        <taxon>Stramenopiles</taxon>
        <taxon>Oomycota</taxon>
        <taxon>Peronosporomycetes</taxon>
        <taxon>Peronosporales</taxon>
        <taxon>Peronosporaceae</taxon>
        <taxon>Peronosclerospora</taxon>
    </lineage>
</organism>
<comment type="caution">
    <text evidence="1">The sequence shown here is derived from an EMBL/GenBank/DDBJ whole genome shotgun (WGS) entry which is preliminary data.</text>
</comment>
<evidence type="ECO:0000313" key="2">
    <source>
        <dbReference type="Proteomes" id="UP001163321"/>
    </source>
</evidence>
<keyword evidence="2" id="KW-1185">Reference proteome</keyword>
<evidence type="ECO:0000313" key="1">
    <source>
        <dbReference type="EMBL" id="KAI9910680.1"/>
    </source>
</evidence>
<proteinExistence type="predicted"/>
<reference evidence="1 2" key="1">
    <citation type="journal article" date="2022" name="bioRxiv">
        <title>The genome of the oomycete Peronosclerospora sorghi, a cosmopolitan pathogen of maize and sorghum, is inflated with dispersed pseudogenes.</title>
        <authorList>
            <person name="Fletcher K."/>
            <person name="Martin F."/>
            <person name="Isakeit T."/>
            <person name="Cavanaugh K."/>
            <person name="Magill C."/>
            <person name="Michelmore R."/>
        </authorList>
    </citation>
    <scope>NUCLEOTIDE SEQUENCE [LARGE SCALE GENOMIC DNA]</scope>
    <source>
        <strain evidence="1">P6</strain>
    </source>
</reference>
<dbReference type="Proteomes" id="UP001163321">
    <property type="component" value="Chromosome 6"/>
</dbReference>